<dbReference type="Pfam" id="PF00550">
    <property type="entry name" value="PP-binding"/>
    <property type="match status" value="1"/>
</dbReference>
<accession>A0ABN0ZFB0</accession>
<dbReference type="SUPFAM" id="SSF47336">
    <property type="entry name" value="ACP-like"/>
    <property type="match status" value="1"/>
</dbReference>
<evidence type="ECO:0000313" key="2">
    <source>
        <dbReference type="EMBL" id="GAA0445895.1"/>
    </source>
</evidence>
<evidence type="ECO:0000313" key="3">
    <source>
        <dbReference type="Proteomes" id="UP001500909"/>
    </source>
</evidence>
<keyword evidence="3" id="KW-1185">Reference proteome</keyword>
<dbReference type="RefSeq" id="WP_052864237.1">
    <property type="nucleotide sequence ID" value="NZ_BAAABY010000007.1"/>
</dbReference>
<name>A0ABN0ZFB0_9ACTN</name>
<feature type="domain" description="Carrier" evidence="1">
    <location>
        <begin position="1"/>
        <end position="73"/>
    </location>
</feature>
<dbReference type="EMBL" id="BAAABY010000007">
    <property type="protein sequence ID" value="GAA0445895.1"/>
    <property type="molecule type" value="Genomic_DNA"/>
</dbReference>
<dbReference type="Proteomes" id="UP001500909">
    <property type="component" value="Unassembled WGS sequence"/>
</dbReference>
<dbReference type="PROSITE" id="PS50075">
    <property type="entry name" value="CARRIER"/>
    <property type="match status" value="1"/>
</dbReference>
<dbReference type="Gene3D" id="1.10.1200.10">
    <property type="entry name" value="ACP-like"/>
    <property type="match status" value="1"/>
</dbReference>
<dbReference type="InterPro" id="IPR036736">
    <property type="entry name" value="ACP-like_sf"/>
</dbReference>
<organism evidence="2 3">
    <name type="scientific">Streptomyces olivaceiscleroticus</name>
    <dbReference type="NCBI Taxonomy" id="68245"/>
    <lineage>
        <taxon>Bacteria</taxon>
        <taxon>Bacillati</taxon>
        <taxon>Actinomycetota</taxon>
        <taxon>Actinomycetes</taxon>
        <taxon>Kitasatosporales</taxon>
        <taxon>Streptomycetaceae</taxon>
        <taxon>Streptomyces</taxon>
    </lineage>
</organism>
<proteinExistence type="predicted"/>
<protein>
    <submittedName>
        <fullName evidence="2">Acyl carrier protein</fullName>
    </submittedName>
</protein>
<gene>
    <name evidence="2" type="primary">acpP</name>
    <name evidence="2" type="ORF">GCM10010361_07130</name>
</gene>
<reference evidence="2 3" key="1">
    <citation type="journal article" date="2019" name="Int. J. Syst. Evol. Microbiol.">
        <title>The Global Catalogue of Microorganisms (GCM) 10K type strain sequencing project: providing services to taxonomists for standard genome sequencing and annotation.</title>
        <authorList>
            <consortium name="The Broad Institute Genomics Platform"/>
            <consortium name="The Broad Institute Genome Sequencing Center for Infectious Disease"/>
            <person name="Wu L."/>
            <person name="Ma J."/>
        </authorList>
    </citation>
    <scope>NUCLEOTIDE SEQUENCE [LARGE SCALE GENOMIC DNA]</scope>
    <source>
        <strain evidence="2 3">JCM 4805</strain>
    </source>
</reference>
<dbReference type="InterPro" id="IPR009081">
    <property type="entry name" value="PP-bd_ACP"/>
</dbReference>
<sequence length="76" mass="8093">MFEQLKEILVGKLQVPADLITMAATPEAIELDSLAVVELSLVLDKELGIKISDDTLAEAGTVGDIVRLMEEQGAAL</sequence>
<comment type="caution">
    <text evidence="2">The sequence shown here is derived from an EMBL/GenBank/DDBJ whole genome shotgun (WGS) entry which is preliminary data.</text>
</comment>
<evidence type="ECO:0000259" key="1">
    <source>
        <dbReference type="PROSITE" id="PS50075"/>
    </source>
</evidence>